<keyword evidence="3" id="KW-1185">Reference proteome</keyword>
<organism evidence="2 3">
    <name type="scientific">Thalassiosira oceanica</name>
    <name type="common">Marine diatom</name>
    <dbReference type="NCBI Taxonomy" id="159749"/>
    <lineage>
        <taxon>Eukaryota</taxon>
        <taxon>Sar</taxon>
        <taxon>Stramenopiles</taxon>
        <taxon>Ochrophyta</taxon>
        <taxon>Bacillariophyta</taxon>
        <taxon>Coscinodiscophyceae</taxon>
        <taxon>Thalassiosirophycidae</taxon>
        <taxon>Thalassiosirales</taxon>
        <taxon>Thalassiosiraceae</taxon>
        <taxon>Thalassiosira</taxon>
    </lineage>
</organism>
<feature type="compositionally biased region" description="Polar residues" evidence="1">
    <location>
        <begin position="31"/>
        <end position="44"/>
    </location>
</feature>
<dbReference type="AlphaFoldDB" id="K0RWG4"/>
<proteinExistence type="predicted"/>
<reference evidence="2 3" key="1">
    <citation type="journal article" date="2012" name="Genome Biol.">
        <title>Genome and low-iron response of an oceanic diatom adapted to chronic iron limitation.</title>
        <authorList>
            <person name="Lommer M."/>
            <person name="Specht M."/>
            <person name="Roy A.S."/>
            <person name="Kraemer L."/>
            <person name="Andreson R."/>
            <person name="Gutowska M.A."/>
            <person name="Wolf J."/>
            <person name="Bergner S.V."/>
            <person name="Schilhabel M.B."/>
            <person name="Klostermeier U.C."/>
            <person name="Beiko R.G."/>
            <person name="Rosenstiel P."/>
            <person name="Hippler M."/>
            <person name="Laroche J."/>
        </authorList>
    </citation>
    <scope>NUCLEOTIDE SEQUENCE [LARGE SCALE GENOMIC DNA]</scope>
    <source>
        <strain evidence="2 3">CCMP1005</strain>
    </source>
</reference>
<gene>
    <name evidence="2" type="ORF">THAOC_22643</name>
</gene>
<accession>K0RWG4</accession>
<feature type="non-terminal residue" evidence="2">
    <location>
        <position position="1"/>
    </location>
</feature>
<protein>
    <submittedName>
        <fullName evidence="2">Uncharacterized protein</fullName>
    </submittedName>
</protein>
<feature type="region of interest" description="Disordered" evidence="1">
    <location>
        <begin position="1"/>
        <end position="58"/>
    </location>
</feature>
<dbReference type="Proteomes" id="UP000266841">
    <property type="component" value="Unassembled WGS sequence"/>
</dbReference>
<comment type="caution">
    <text evidence="2">The sequence shown here is derived from an EMBL/GenBank/DDBJ whole genome shotgun (WGS) entry which is preliminary data.</text>
</comment>
<sequence length="114" mass="12560">GRGAELGKQTKRAKGEGSPRRRKPGEHWNLPPSSVQESSLTSPPTRKDPRRHDPHKTLPQLAIAKAVPYTVIGWKGQARFAGGALPHALRGDIGPILRRRSAFVSFRRVFPMPA</sequence>
<evidence type="ECO:0000313" key="3">
    <source>
        <dbReference type="Proteomes" id="UP000266841"/>
    </source>
</evidence>
<evidence type="ECO:0000313" key="2">
    <source>
        <dbReference type="EMBL" id="EJK57325.1"/>
    </source>
</evidence>
<evidence type="ECO:0000256" key="1">
    <source>
        <dbReference type="SAM" id="MobiDB-lite"/>
    </source>
</evidence>
<dbReference type="EMBL" id="AGNL01028592">
    <property type="protein sequence ID" value="EJK57325.1"/>
    <property type="molecule type" value="Genomic_DNA"/>
</dbReference>
<name>K0RWG4_THAOC</name>